<dbReference type="Gene3D" id="3.60.150.10">
    <property type="entry name" value="Chorismate synthase AroC"/>
    <property type="match status" value="1"/>
</dbReference>
<keyword evidence="7" id="KW-0285">Flavoprotein</keyword>
<dbReference type="CDD" id="cd07304">
    <property type="entry name" value="Chorismate_synthase"/>
    <property type="match status" value="1"/>
</dbReference>
<keyword evidence="4 7" id="KW-0028">Amino-acid biosynthesis</keyword>
<comment type="cofactor">
    <cofactor evidence="7 8">
        <name>FMNH2</name>
        <dbReference type="ChEBI" id="CHEBI:57618"/>
    </cofactor>
    <text evidence="7 8">Reduced FMN (FMNH(2)).</text>
</comment>
<comment type="function">
    <text evidence="7">Catalyzes the anti-1,4-elimination of the C-3 phosphate and the C-6 proR hydrogen from 5-enolpyruvylshikimate-3-phosphate (EPSP) to yield chorismate, which is the branch point compound that serves as the starting substrate for the three terminal pathways of aromatic amino acid biosynthesis. This reaction introduces a second double bond into the aromatic ring system.</text>
</comment>
<dbReference type="GO" id="GO:0010181">
    <property type="term" value="F:FMN binding"/>
    <property type="evidence" value="ECO:0007669"/>
    <property type="project" value="TreeGrafter"/>
</dbReference>
<dbReference type="PIRSF" id="PIRSF001456">
    <property type="entry name" value="Chorismate_synth"/>
    <property type="match status" value="1"/>
</dbReference>
<dbReference type="RefSeq" id="WP_146820271.1">
    <property type="nucleotide sequence ID" value="NZ_CP029077.1"/>
</dbReference>
<dbReference type="PANTHER" id="PTHR21085:SF0">
    <property type="entry name" value="CHORISMATE SYNTHASE"/>
    <property type="match status" value="1"/>
</dbReference>
<evidence type="ECO:0000256" key="5">
    <source>
        <dbReference type="ARBA" id="ARBA00023141"/>
    </source>
</evidence>
<dbReference type="Proteomes" id="UP000321934">
    <property type="component" value="Chromosome"/>
</dbReference>
<feature type="binding site" evidence="7">
    <location>
        <position position="284"/>
    </location>
    <ligand>
        <name>FMN</name>
        <dbReference type="ChEBI" id="CHEBI:58210"/>
    </ligand>
</feature>
<protein>
    <recommendedName>
        <fullName evidence="3 7">Chorismate synthase</fullName>
        <shortName evidence="7">CS</shortName>
        <ecNumber evidence="3 7">4.2.3.5</ecNumber>
    </recommendedName>
    <alternativeName>
        <fullName evidence="7">5-enolpyruvylshikimate-3-phosphate phospholyase</fullName>
    </alternativeName>
</protein>
<dbReference type="EC" id="4.2.3.5" evidence="3 7"/>
<dbReference type="GO" id="GO:0005829">
    <property type="term" value="C:cytosol"/>
    <property type="evidence" value="ECO:0007669"/>
    <property type="project" value="TreeGrafter"/>
</dbReference>
<gene>
    <name evidence="7" type="primary">aroC</name>
    <name evidence="9" type="ORF">Deia_00154</name>
</gene>
<keyword evidence="7" id="KW-0288">FMN</keyword>
<dbReference type="InterPro" id="IPR020541">
    <property type="entry name" value="Chorismate_synthase_CS"/>
</dbReference>
<dbReference type="NCBIfam" id="NF003793">
    <property type="entry name" value="PRK05382.1"/>
    <property type="match status" value="1"/>
</dbReference>
<name>A0A5B8XEX1_9RICK</name>
<dbReference type="EMBL" id="CP029077">
    <property type="protein sequence ID" value="QED22964.1"/>
    <property type="molecule type" value="Genomic_DNA"/>
</dbReference>
<dbReference type="NCBIfam" id="TIGR00033">
    <property type="entry name" value="aroC"/>
    <property type="match status" value="1"/>
</dbReference>
<dbReference type="InterPro" id="IPR000453">
    <property type="entry name" value="Chorismate_synth"/>
</dbReference>
<dbReference type="UniPathway" id="UPA00053">
    <property type="reaction ID" value="UER00090"/>
</dbReference>
<proteinExistence type="inferred from homology"/>
<keyword evidence="7" id="KW-0274">FAD</keyword>
<comment type="subunit">
    <text evidence="7">Homotetramer.</text>
</comment>
<dbReference type="AlphaFoldDB" id="A0A5B8XEX1"/>
<comment type="caution">
    <text evidence="7">Lacks conserved residue(s) required for the propagation of feature annotation.</text>
</comment>
<feature type="binding site" evidence="7">
    <location>
        <begin position="240"/>
        <end position="241"/>
    </location>
    <ligand>
        <name>FMN</name>
        <dbReference type="ChEBI" id="CHEBI:58210"/>
    </ligand>
</feature>
<evidence type="ECO:0000256" key="8">
    <source>
        <dbReference type="RuleBase" id="RU000605"/>
    </source>
</evidence>
<evidence type="ECO:0000313" key="9">
    <source>
        <dbReference type="EMBL" id="QED22964.1"/>
    </source>
</evidence>
<evidence type="ECO:0000313" key="10">
    <source>
        <dbReference type="Proteomes" id="UP000321934"/>
    </source>
</evidence>
<dbReference type="PANTHER" id="PTHR21085">
    <property type="entry name" value="CHORISMATE SYNTHASE"/>
    <property type="match status" value="1"/>
</dbReference>
<comment type="pathway">
    <text evidence="1 7 8">Metabolic intermediate biosynthesis; chorismate biosynthesis; chorismate from D-erythrose 4-phosphate and phosphoenolpyruvate: step 7/7.</text>
</comment>
<comment type="catalytic activity">
    <reaction evidence="7 8">
        <text>5-O-(1-carboxyvinyl)-3-phosphoshikimate = chorismate + phosphate</text>
        <dbReference type="Rhea" id="RHEA:21020"/>
        <dbReference type="ChEBI" id="CHEBI:29748"/>
        <dbReference type="ChEBI" id="CHEBI:43474"/>
        <dbReference type="ChEBI" id="CHEBI:57701"/>
        <dbReference type="EC" id="4.2.3.5"/>
    </reaction>
</comment>
<evidence type="ECO:0000256" key="4">
    <source>
        <dbReference type="ARBA" id="ARBA00022605"/>
    </source>
</evidence>
<keyword evidence="7" id="KW-0521">NADP</keyword>
<dbReference type="InterPro" id="IPR035904">
    <property type="entry name" value="Chorismate_synth_AroC_sf"/>
</dbReference>
<sequence>MSSIFGNIFRVSTFGESHGVAVGCVIDGCPSGIEISEFDIQKDLDLRRPGQSHITTDRNEGDKVEILSGIFEGKTTGTPICMIVRNADQRSHDYSEIKDIFRPSHADFVYQMKYGIRDYRGGGRSSARETLARVAAGAVAKKILSQKGIEIFSFTQQVYNIKTEINPSEVKKEDIFSNIVRCPDKEISLKMIDLIEQMKSEGDSVGGVICGVVKNCPVGLGQPVAQKLSSSLASAMMSINAVKGFEIGSGFASSLMKGSEHNDEICNTDGEISTKTNHAGGIVAGISNGEDIIFKVAFKPVSTIKKPQNSINTDFENIKIDTIKGRHDPCVLPRAVPIVDAMSAITILDHLIMENGLKF</sequence>
<feature type="binding site" evidence="7">
    <location>
        <begin position="299"/>
        <end position="303"/>
    </location>
    <ligand>
        <name>FMN</name>
        <dbReference type="ChEBI" id="CHEBI:58210"/>
    </ligand>
</feature>
<evidence type="ECO:0000256" key="6">
    <source>
        <dbReference type="ARBA" id="ARBA00023239"/>
    </source>
</evidence>
<dbReference type="PROSITE" id="PS00787">
    <property type="entry name" value="CHORISMATE_SYNTHASE_1"/>
    <property type="match status" value="1"/>
</dbReference>
<dbReference type="FunFam" id="3.60.150.10:FF:000003">
    <property type="entry name" value="Chorismate synthase"/>
    <property type="match status" value="1"/>
</dbReference>
<evidence type="ECO:0000256" key="2">
    <source>
        <dbReference type="ARBA" id="ARBA00008014"/>
    </source>
</evidence>
<organism evidence="9 10">
    <name type="scientific">Candidatus Deianiraea vastatrix</name>
    <dbReference type="NCBI Taxonomy" id="2163644"/>
    <lineage>
        <taxon>Bacteria</taxon>
        <taxon>Pseudomonadati</taxon>
        <taxon>Pseudomonadota</taxon>
        <taxon>Alphaproteobacteria</taxon>
        <taxon>Rickettsiales</taxon>
        <taxon>Candidatus Deianiraeaceae</taxon>
        <taxon>Candidatus Deianiraea</taxon>
    </lineage>
</organism>
<feature type="binding site" evidence="7">
    <location>
        <begin position="124"/>
        <end position="126"/>
    </location>
    <ligand>
        <name>FMN</name>
        <dbReference type="ChEBI" id="CHEBI:58210"/>
    </ligand>
</feature>
<comment type="similarity">
    <text evidence="2 7 8">Belongs to the chorismate synthase family.</text>
</comment>
<feature type="binding site" evidence="7">
    <location>
        <position position="326"/>
    </location>
    <ligand>
        <name>FMN</name>
        <dbReference type="ChEBI" id="CHEBI:58210"/>
    </ligand>
</feature>
<dbReference type="GO" id="GO:0009073">
    <property type="term" value="P:aromatic amino acid family biosynthetic process"/>
    <property type="evidence" value="ECO:0007669"/>
    <property type="project" value="UniProtKB-KW"/>
</dbReference>
<keyword evidence="6 7" id="KW-0456">Lyase</keyword>
<dbReference type="HAMAP" id="MF_00300">
    <property type="entry name" value="Chorismate_synth"/>
    <property type="match status" value="1"/>
</dbReference>
<evidence type="ECO:0000256" key="7">
    <source>
        <dbReference type="HAMAP-Rule" id="MF_00300"/>
    </source>
</evidence>
<dbReference type="OrthoDB" id="9771806at2"/>
<feature type="binding site" evidence="7">
    <location>
        <position position="47"/>
    </location>
    <ligand>
        <name>NADP(+)</name>
        <dbReference type="ChEBI" id="CHEBI:58349"/>
    </ligand>
</feature>
<dbReference type="GO" id="GO:0008652">
    <property type="term" value="P:amino acid biosynthetic process"/>
    <property type="evidence" value="ECO:0007669"/>
    <property type="project" value="UniProtKB-KW"/>
</dbReference>
<dbReference type="SUPFAM" id="SSF103263">
    <property type="entry name" value="Chorismate synthase, AroC"/>
    <property type="match status" value="1"/>
</dbReference>
<accession>A0A5B8XEX1</accession>
<evidence type="ECO:0000256" key="3">
    <source>
        <dbReference type="ARBA" id="ARBA00013036"/>
    </source>
</evidence>
<dbReference type="PROSITE" id="PS00788">
    <property type="entry name" value="CHORISMATE_SYNTHASE_2"/>
    <property type="match status" value="1"/>
</dbReference>
<dbReference type="Pfam" id="PF01264">
    <property type="entry name" value="Chorismate_synt"/>
    <property type="match status" value="1"/>
</dbReference>
<dbReference type="GO" id="GO:0004107">
    <property type="term" value="F:chorismate synthase activity"/>
    <property type="evidence" value="ECO:0007669"/>
    <property type="project" value="UniProtKB-UniRule"/>
</dbReference>
<evidence type="ECO:0000256" key="1">
    <source>
        <dbReference type="ARBA" id="ARBA00005044"/>
    </source>
</evidence>
<keyword evidence="5 7" id="KW-0057">Aromatic amino acid biosynthesis</keyword>
<dbReference type="GO" id="GO:0009423">
    <property type="term" value="P:chorismate biosynthetic process"/>
    <property type="evidence" value="ECO:0007669"/>
    <property type="project" value="UniProtKB-UniRule"/>
</dbReference>
<keyword evidence="10" id="KW-1185">Reference proteome</keyword>
<reference evidence="9 10" key="1">
    <citation type="journal article" date="2019" name="ISME J.">
        <title>Deianiraea, an extracellular bacterium associated with the ciliate Paramecium, suggests an alternative scenario for the evolution of Rickettsiales.</title>
        <authorList>
            <person name="Castelli M."/>
            <person name="Sabaneyeva E."/>
            <person name="Lanzoni O."/>
            <person name="Lebedeva N."/>
            <person name="Floriano A.M."/>
            <person name="Gaiarsa S."/>
            <person name="Benken K."/>
            <person name="Modeo L."/>
            <person name="Bandi C."/>
            <person name="Potekhin A."/>
            <person name="Sassera D."/>
            <person name="Petroni G."/>
        </authorList>
    </citation>
    <scope>NUCLEOTIDE SEQUENCE [LARGE SCALE GENOMIC DNA]</scope>
    <source>
        <strain evidence="9">CyL4-1</strain>
    </source>
</reference>